<dbReference type="OMA" id="APHIYLI"/>
<dbReference type="Gene3D" id="3.40.50.720">
    <property type="entry name" value="NAD(P)-binding Rossmann-like Domain"/>
    <property type="match status" value="1"/>
</dbReference>
<dbReference type="STRING" id="5762.D2VW62"/>
<dbReference type="GeneID" id="8853984"/>
<keyword evidence="3" id="KW-1185">Reference proteome</keyword>
<protein>
    <submittedName>
        <fullName evidence="2">FabG domain-containing protein</fullName>
    </submittedName>
</protein>
<dbReference type="InParanoid" id="D2VW62"/>
<evidence type="ECO:0000313" key="2">
    <source>
        <dbReference type="EMBL" id="EFC39023.1"/>
    </source>
</evidence>
<dbReference type="InterPro" id="IPR052228">
    <property type="entry name" value="Sec_Metab_Biosynth_Oxidored"/>
</dbReference>
<gene>
    <name evidence="2" type="ORF">NAEGRDRAFT_73267</name>
</gene>
<dbReference type="Proteomes" id="UP000006671">
    <property type="component" value="Unassembled WGS sequence"/>
</dbReference>
<dbReference type="KEGG" id="ngr:NAEGRDRAFT_73267"/>
<dbReference type="OrthoDB" id="2898509at2759"/>
<organism evidence="3">
    <name type="scientific">Naegleria gruberi</name>
    <name type="common">Amoeba</name>
    <dbReference type="NCBI Taxonomy" id="5762"/>
    <lineage>
        <taxon>Eukaryota</taxon>
        <taxon>Discoba</taxon>
        <taxon>Heterolobosea</taxon>
        <taxon>Tetramitia</taxon>
        <taxon>Eutetramitia</taxon>
        <taxon>Vahlkampfiidae</taxon>
        <taxon>Naegleria</taxon>
    </lineage>
</organism>
<evidence type="ECO:0000313" key="3">
    <source>
        <dbReference type="Proteomes" id="UP000006671"/>
    </source>
</evidence>
<dbReference type="SUPFAM" id="SSF51735">
    <property type="entry name" value="NAD(P)-binding Rossmann-fold domains"/>
    <property type="match status" value="1"/>
</dbReference>
<sequence length="285" mass="32019">MATKQALCVGGTSGIGRALAIKFASQKFNVSIMGRSEEAGKEIIEEMKKLNPEGKFEMIKVDASLMKDIEKVCEEYKQNHDRLDYCVLSQGIASMNGRTETKEGIDVKLALHYYGRVMFVRQLQDLLRLTSKNSDVRVLTVLSAGVHSPYTKLDDLDLKHNFTLKNAADAAGFYNDLAMDQLSKEEGNQNIAFIHQAPGFIATQWGREMPAVVRWTTRFFQNFARSPEQCADNIYKGLSSESTRKGFHLLDEHGEPAKVTKSHSDSIRETVWKHTVELLNKALGK</sequence>
<dbReference type="PANTHER" id="PTHR47534">
    <property type="entry name" value="YALI0E05731P"/>
    <property type="match status" value="1"/>
</dbReference>
<dbReference type="EMBL" id="GG738903">
    <property type="protein sequence ID" value="EFC39023.1"/>
    <property type="molecule type" value="Genomic_DNA"/>
</dbReference>
<name>D2VW62_NAEGR</name>
<keyword evidence="1" id="KW-0560">Oxidoreductase</keyword>
<dbReference type="GO" id="GO:0016491">
    <property type="term" value="F:oxidoreductase activity"/>
    <property type="evidence" value="ECO:0007669"/>
    <property type="project" value="UniProtKB-KW"/>
</dbReference>
<dbReference type="AlphaFoldDB" id="D2VW62"/>
<dbReference type="InterPro" id="IPR002347">
    <property type="entry name" value="SDR_fam"/>
</dbReference>
<dbReference type="PANTHER" id="PTHR47534:SF3">
    <property type="entry name" value="ALCOHOL DEHYDROGENASE-LIKE C-TERMINAL DOMAIN-CONTAINING PROTEIN"/>
    <property type="match status" value="1"/>
</dbReference>
<reference evidence="2 3" key="1">
    <citation type="journal article" date="2010" name="Cell">
        <title>The genome of Naegleria gruberi illuminates early eukaryotic versatility.</title>
        <authorList>
            <person name="Fritz-Laylin L.K."/>
            <person name="Prochnik S.E."/>
            <person name="Ginger M.L."/>
            <person name="Dacks J.B."/>
            <person name="Carpenter M.L."/>
            <person name="Field M.C."/>
            <person name="Kuo A."/>
            <person name="Paredez A."/>
            <person name="Chapman J."/>
            <person name="Pham J."/>
            <person name="Shu S."/>
            <person name="Neupane R."/>
            <person name="Cipriano M."/>
            <person name="Mancuso J."/>
            <person name="Tu H."/>
            <person name="Salamov A."/>
            <person name="Lindquist E."/>
            <person name="Shapiro H."/>
            <person name="Lucas S."/>
            <person name="Grigoriev I.V."/>
            <person name="Cande W.Z."/>
            <person name="Fulton C."/>
            <person name="Rokhsar D.S."/>
            <person name="Dawson S.C."/>
        </authorList>
    </citation>
    <scope>NUCLEOTIDE SEQUENCE [LARGE SCALE GENOMIC DNA]</scope>
    <source>
        <strain evidence="2 3">NEG-M</strain>
    </source>
</reference>
<accession>D2VW62</accession>
<dbReference type="InterPro" id="IPR036291">
    <property type="entry name" value="NAD(P)-bd_dom_sf"/>
</dbReference>
<dbReference type="RefSeq" id="XP_002671767.1">
    <property type="nucleotide sequence ID" value="XM_002671721.1"/>
</dbReference>
<dbReference type="eggNOG" id="KOG1208">
    <property type="taxonomic scope" value="Eukaryota"/>
</dbReference>
<evidence type="ECO:0000256" key="1">
    <source>
        <dbReference type="ARBA" id="ARBA00023002"/>
    </source>
</evidence>
<dbReference type="Pfam" id="PF00106">
    <property type="entry name" value="adh_short"/>
    <property type="match status" value="1"/>
</dbReference>
<proteinExistence type="predicted"/>
<dbReference type="VEuPathDB" id="AmoebaDB:NAEGRDRAFT_73267"/>